<reference evidence="14" key="1">
    <citation type="journal article" date="2017" name="Euphytica">
        <title>Map-based cloning of the fertility restoration locus Rfm1 in cultivated barley (Hordeum vulgare).</title>
        <authorList>
            <person name="Rizzolatti C."/>
            <person name="Bury P."/>
            <person name="Tatara E."/>
            <person name="Pin P.A."/>
            <person name="Rodde N."/>
            <person name="Berges H."/>
            <person name="Budar F."/>
            <person name="Mireau H."/>
            <person name="Gielen J."/>
        </authorList>
    </citation>
    <scope>NUCLEOTIDE SEQUENCE</scope>
</reference>
<dbReference type="EMBL" id="MF443757">
    <property type="protein sequence ID" value="AVY91567.1"/>
    <property type="molecule type" value="Genomic_DNA"/>
</dbReference>
<evidence type="ECO:0000259" key="11">
    <source>
        <dbReference type="Pfam" id="PF00251"/>
    </source>
</evidence>
<dbReference type="Pfam" id="PF11837">
    <property type="entry name" value="INV_N"/>
    <property type="match status" value="1"/>
</dbReference>
<protein>
    <submittedName>
        <fullName evidence="14">Putative beta-fructofuranosidase</fullName>
    </submittedName>
</protein>
<evidence type="ECO:0000259" key="13">
    <source>
        <dbReference type="Pfam" id="PF11837"/>
    </source>
</evidence>
<sequence length="706" mass="76724">METRDGSSTTPALLPCSYSPLPDDAEAAVVRHARRSAGPLCAALLAASAAVLLVVTALAGVRFAGQLPLPATGVAMSGHTTTADDTVTMRSSSRGPESGVSEKASGAAAHGGMFGADAGGNAFPWSNAMLQWQRTGFHFQPEKNWMNDPNGPVYYKGWYHLFYQYNPDGAIWGNKIAWGHAASRDLLRWRHLPVAMSPDQWYDINGVWSGSATVLPDGRIVMLYTGSTNASVQVQCLAFPTDPSDPLLVNWTKYENNPVMYPPPGVGEKDFRDPTTAWFDGSDDMWRLVIGSKDDRHAGMVMTYKTKDFMDYELVPGLLHRVPGTGMWECIDLYPVGGARGIDMTEAVAAASNNGGGDVLHVMKESSDDDRHDYYALGRYDAVKNTWTPLDTDADVGIGLRYDWGKFYASKTFYDPAKKRRVLWGWIGETDSERADVAKGWASLQITAIVAAQVSCVPMTHDPYGIVAFNINNLSTPRTVVLDNKTGSNLLQWPVEEVETLRTNSTDLGRVTIDHGFVIPLSLHRATQLDIEASFRLDPLDVAAAKEADVGYNCSTSGGATGRGTLGPFGLLVVADARHHGGEMERTAVYFYVARGLDGGLHTHFCHDETRSSHANDIVKRVVGNIVPVLNGEMFSVRVLVDHSIVESFAMGGRLTATSRVYPTEAIYANAGVYLFNNATGARVTTTSLVIHEMDSSYNQAYTASL</sequence>
<dbReference type="PROSITE" id="PS00609">
    <property type="entry name" value="GLYCOSYL_HYDROL_F32"/>
    <property type="match status" value="1"/>
</dbReference>
<keyword evidence="10" id="KW-1133">Transmembrane helix</keyword>
<evidence type="ECO:0000256" key="4">
    <source>
        <dbReference type="ARBA" id="ARBA00022801"/>
    </source>
</evidence>
<evidence type="ECO:0000256" key="10">
    <source>
        <dbReference type="SAM" id="Phobius"/>
    </source>
</evidence>
<feature type="region of interest" description="Disordered" evidence="9">
    <location>
        <begin position="85"/>
        <end position="106"/>
    </location>
</feature>
<dbReference type="AlphaFoldDB" id="A0A2R4QN06"/>
<dbReference type="InterPro" id="IPR021792">
    <property type="entry name" value="Beta-fructofuranosidase_N"/>
</dbReference>
<comment type="similarity">
    <text evidence="2 8">Belongs to the glycosyl hydrolase 32 family.</text>
</comment>
<dbReference type="SMART" id="SM00640">
    <property type="entry name" value="Glyco_32"/>
    <property type="match status" value="1"/>
</dbReference>
<proteinExistence type="inferred from homology"/>
<keyword evidence="10" id="KW-0472">Membrane</keyword>
<dbReference type="Pfam" id="PF08244">
    <property type="entry name" value="Glyco_hydro_32C"/>
    <property type="match status" value="1"/>
</dbReference>
<dbReference type="GO" id="GO:0005975">
    <property type="term" value="P:carbohydrate metabolic process"/>
    <property type="evidence" value="ECO:0007669"/>
    <property type="project" value="InterPro"/>
</dbReference>
<evidence type="ECO:0000256" key="5">
    <source>
        <dbReference type="ARBA" id="ARBA00023157"/>
    </source>
</evidence>
<gene>
    <name evidence="14" type="ORF">Hv_Bradi3g00910C</name>
</gene>
<dbReference type="InterPro" id="IPR013320">
    <property type="entry name" value="ConA-like_dom_sf"/>
</dbReference>
<keyword evidence="3" id="KW-0926">Vacuole</keyword>
<evidence type="ECO:0000313" key="14">
    <source>
        <dbReference type="EMBL" id="AVY91567.1"/>
    </source>
</evidence>
<dbReference type="GO" id="GO:0005773">
    <property type="term" value="C:vacuole"/>
    <property type="evidence" value="ECO:0007669"/>
    <property type="project" value="UniProtKB-SubCell"/>
</dbReference>
<feature type="transmembrane region" description="Helical" evidence="10">
    <location>
        <begin position="40"/>
        <end position="61"/>
    </location>
</feature>
<dbReference type="InterPro" id="IPR050551">
    <property type="entry name" value="Fructan_Metab_Enzymes"/>
</dbReference>
<comment type="subcellular location">
    <subcellularLocation>
        <location evidence="1">Vacuole</location>
    </subcellularLocation>
</comment>
<feature type="domain" description="Glycosyl hydrolase family 32 C-terminal" evidence="12">
    <location>
        <begin position="497"/>
        <end position="689"/>
    </location>
</feature>
<feature type="domain" description="Beta-fructofuranosidase N-terminal" evidence="13">
    <location>
        <begin position="17"/>
        <end position="130"/>
    </location>
</feature>
<evidence type="ECO:0000256" key="2">
    <source>
        <dbReference type="ARBA" id="ARBA00009902"/>
    </source>
</evidence>
<dbReference type="GO" id="GO:0004564">
    <property type="term" value="F:beta-fructofuranosidase activity"/>
    <property type="evidence" value="ECO:0007669"/>
    <property type="project" value="InterPro"/>
</dbReference>
<feature type="compositionally biased region" description="Polar residues" evidence="9">
    <location>
        <begin position="85"/>
        <end position="95"/>
    </location>
</feature>
<dbReference type="InterPro" id="IPR001362">
    <property type="entry name" value="Glyco_hydro_32"/>
</dbReference>
<dbReference type="SUPFAM" id="SSF75005">
    <property type="entry name" value="Arabinanase/levansucrase/invertase"/>
    <property type="match status" value="1"/>
</dbReference>
<dbReference type="SUPFAM" id="SSF49899">
    <property type="entry name" value="Concanavalin A-like lectins/glucanases"/>
    <property type="match status" value="1"/>
</dbReference>
<accession>A0A2R4QN06</accession>
<evidence type="ECO:0000256" key="8">
    <source>
        <dbReference type="RuleBase" id="RU362110"/>
    </source>
</evidence>
<keyword evidence="4 8" id="KW-0378">Hydrolase</keyword>
<dbReference type="InterPro" id="IPR023296">
    <property type="entry name" value="Glyco_hydro_beta-prop_sf"/>
</dbReference>
<dbReference type="InterPro" id="IPR013189">
    <property type="entry name" value="Glyco_hydro_32_C"/>
</dbReference>
<dbReference type="Gene3D" id="2.60.120.560">
    <property type="entry name" value="Exo-inulinase, domain 1"/>
    <property type="match status" value="1"/>
</dbReference>
<evidence type="ECO:0000256" key="1">
    <source>
        <dbReference type="ARBA" id="ARBA00004116"/>
    </source>
</evidence>
<keyword evidence="10" id="KW-0812">Transmembrane</keyword>
<evidence type="ECO:0000259" key="12">
    <source>
        <dbReference type="Pfam" id="PF08244"/>
    </source>
</evidence>
<dbReference type="InterPro" id="IPR018053">
    <property type="entry name" value="Glyco_hydro_32_AS"/>
</dbReference>
<dbReference type="CDD" id="cd18624">
    <property type="entry name" value="GH32_Fruct1-like"/>
    <property type="match status" value="1"/>
</dbReference>
<dbReference type="PANTHER" id="PTHR31953">
    <property type="entry name" value="BETA-FRUCTOFURANOSIDASE, INSOLUBLE ISOENZYME CWINV1-RELATED"/>
    <property type="match status" value="1"/>
</dbReference>
<dbReference type="InterPro" id="IPR013148">
    <property type="entry name" value="Glyco_hydro_32_N"/>
</dbReference>
<organism evidence="14">
    <name type="scientific">Hordeum vulgare subsp. vulgare</name>
    <name type="common">Domesticated barley</name>
    <dbReference type="NCBI Taxonomy" id="112509"/>
    <lineage>
        <taxon>Eukaryota</taxon>
        <taxon>Viridiplantae</taxon>
        <taxon>Streptophyta</taxon>
        <taxon>Embryophyta</taxon>
        <taxon>Tracheophyta</taxon>
        <taxon>Spermatophyta</taxon>
        <taxon>Magnoliopsida</taxon>
        <taxon>Liliopsida</taxon>
        <taxon>Poales</taxon>
        <taxon>Poaceae</taxon>
        <taxon>BOP clade</taxon>
        <taxon>Pooideae</taxon>
        <taxon>Triticodae</taxon>
        <taxon>Triticeae</taxon>
        <taxon>Hordeinae</taxon>
        <taxon>Hordeum</taxon>
    </lineage>
</organism>
<dbReference type="Gene3D" id="2.115.10.20">
    <property type="entry name" value="Glycosyl hydrolase domain, family 43"/>
    <property type="match status" value="1"/>
</dbReference>
<evidence type="ECO:0000256" key="7">
    <source>
        <dbReference type="ARBA" id="ARBA00023295"/>
    </source>
</evidence>
<evidence type="ECO:0000256" key="9">
    <source>
        <dbReference type="SAM" id="MobiDB-lite"/>
    </source>
</evidence>
<name>A0A2R4QN06_HORVV</name>
<evidence type="ECO:0000256" key="3">
    <source>
        <dbReference type="ARBA" id="ARBA00022554"/>
    </source>
</evidence>
<keyword evidence="6" id="KW-0325">Glycoprotein</keyword>
<evidence type="ECO:0000256" key="6">
    <source>
        <dbReference type="ARBA" id="ARBA00023180"/>
    </source>
</evidence>
<keyword evidence="7 8" id="KW-0326">Glycosidase</keyword>
<dbReference type="Pfam" id="PF00251">
    <property type="entry name" value="Glyco_hydro_32N"/>
    <property type="match status" value="1"/>
</dbReference>
<feature type="domain" description="Glycosyl hydrolase family 32 N-terminal" evidence="11">
    <location>
        <begin position="138"/>
        <end position="445"/>
    </location>
</feature>
<keyword evidence="5" id="KW-1015">Disulfide bond</keyword>